<keyword evidence="2 5" id="KW-0521">NADP</keyword>
<dbReference type="STRING" id="1122244.GCA_000426885_00588"/>
<feature type="domain" description="NAD-dependent epimerase/dehydratase" evidence="6">
    <location>
        <begin position="3"/>
        <end position="236"/>
    </location>
</feature>
<sequence>MKILLTGGSGMVGRNVQDYVKNFSQYQLLAPSSSELNLLDKNAVDDYLADIQPDVVIHSAGIVGGIQANIENPVKFLHENTLMGQNIVLGTYQAGIKKLINLGSSCMYPRNAQNPLIEESILTGELEPTNEGYALAKIVTAKLCEYISRTNTDCEYKTLIPCNLYGKYDKFDPIKSHMIPSALLKVHHAKMNGVDNVQIWGDGTVRREFMYAEDLADAIFFALENLSKLPNMTNVGLGYDYSINDYYEQIAKVVGYQGKFVHDLSKPVGMKQKLVNTDKLQQLGWKNQFSLEQGLNETYQHFLTLKI</sequence>
<dbReference type="InterPro" id="IPR028614">
    <property type="entry name" value="GDP_fucose/colitose_synth"/>
</dbReference>
<dbReference type="GO" id="GO:0016853">
    <property type="term" value="F:isomerase activity"/>
    <property type="evidence" value="ECO:0007669"/>
    <property type="project" value="UniProtKB-KW"/>
</dbReference>
<feature type="site" description="Important for catalytic activity" evidence="5">
    <location>
        <position position="106"/>
    </location>
</feature>
<dbReference type="Pfam" id="PF01370">
    <property type="entry name" value="Epimerase"/>
    <property type="match status" value="1"/>
</dbReference>
<evidence type="ECO:0000313" key="7">
    <source>
        <dbReference type="EMBL" id="STZ07765.1"/>
    </source>
</evidence>
<dbReference type="Gene3D" id="3.90.25.10">
    <property type="entry name" value="UDP-galactose 4-epimerase, domain 1"/>
    <property type="match status" value="1"/>
</dbReference>
<feature type="binding site" evidence="5">
    <location>
        <position position="177"/>
    </location>
    <ligand>
        <name>NADP(+)</name>
        <dbReference type="ChEBI" id="CHEBI:58349"/>
    </ligand>
</feature>
<dbReference type="RefSeq" id="WP_029102367.1">
    <property type="nucleotide sequence ID" value="NZ_UGQB01000004.1"/>
</dbReference>
<protein>
    <recommendedName>
        <fullName evidence="5">GDP-L-fucose synthase</fullName>
        <ecNumber evidence="5">1.1.1.271</ecNumber>
    </recommendedName>
    <alternativeName>
        <fullName evidence="5">GDP-4-keto-6-deoxy-D-mannose-3,5-epimerase-4-reductase</fullName>
    </alternativeName>
</protein>
<evidence type="ECO:0000256" key="3">
    <source>
        <dbReference type="ARBA" id="ARBA00023002"/>
    </source>
</evidence>
<evidence type="ECO:0000256" key="2">
    <source>
        <dbReference type="ARBA" id="ARBA00022857"/>
    </source>
</evidence>
<feature type="binding site" evidence="5">
    <location>
        <begin position="102"/>
        <end position="105"/>
    </location>
    <ligand>
        <name>NADP(+)</name>
        <dbReference type="ChEBI" id="CHEBI:58349"/>
    </ligand>
</feature>
<dbReference type="HAMAP" id="MF_00956">
    <property type="entry name" value="GDP_fucose_synth"/>
    <property type="match status" value="1"/>
</dbReference>
<dbReference type="Proteomes" id="UP000254065">
    <property type="component" value="Unassembled WGS sequence"/>
</dbReference>
<evidence type="ECO:0000313" key="8">
    <source>
        <dbReference type="Proteomes" id="UP000254065"/>
    </source>
</evidence>
<dbReference type="GO" id="GO:0042351">
    <property type="term" value="P:'de novo' GDP-L-fucose biosynthetic process"/>
    <property type="evidence" value="ECO:0007669"/>
    <property type="project" value="UniProtKB-UniRule"/>
</dbReference>
<accession>A0A378QXV7</accession>
<evidence type="ECO:0000256" key="4">
    <source>
        <dbReference type="ARBA" id="ARBA00023235"/>
    </source>
</evidence>
<dbReference type="InterPro" id="IPR036291">
    <property type="entry name" value="NAD(P)-bd_dom_sf"/>
</dbReference>
<dbReference type="GO" id="GO:0070401">
    <property type="term" value="F:NADP+ binding"/>
    <property type="evidence" value="ECO:0007669"/>
    <property type="project" value="UniProtKB-UniRule"/>
</dbReference>
<reference evidence="7 8" key="1">
    <citation type="submission" date="2018-06" db="EMBL/GenBank/DDBJ databases">
        <authorList>
            <consortium name="Pathogen Informatics"/>
            <person name="Doyle S."/>
        </authorList>
    </citation>
    <scope>NUCLEOTIDE SEQUENCE [LARGE SCALE GENOMIC DNA]</scope>
    <source>
        <strain evidence="7 8">NCTC12877</strain>
    </source>
</reference>
<dbReference type="AlphaFoldDB" id="A0A378QXV7"/>
<organism evidence="7 8">
    <name type="scientific">Moraxella caprae</name>
    <dbReference type="NCBI Taxonomy" id="90240"/>
    <lineage>
        <taxon>Bacteria</taxon>
        <taxon>Pseudomonadati</taxon>
        <taxon>Pseudomonadota</taxon>
        <taxon>Gammaproteobacteria</taxon>
        <taxon>Moraxellales</taxon>
        <taxon>Moraxellaceae</taxon>
        <taxon>Moraxella</taxon>
    </lineage>
</organism>
<feature type="active site" description="Proton donor/acceptor" evidence="5">
    <location>
        <position position="133"/>
    </location>
</feature>
<dbReference type="EC" id="1.1.1.271" evidence="5"/>
<dbReference type="OrthoDB" id="9811425at2"/>
<comment type="similarity">
    <text evidence="1 5">Belongs to the NAD(P)-dependent epimerase/dehydratase family. Fucose synthase subfamily.</text>
</comment>
<evidence type="ECO:0000256" key="5">
    <source>
        <dbReference type="HAMAP-Rule" id="MF_00956"/>
    </source>
</evidence>
<dbReference type="CDD" id="cd05239">
    <property type="entry name" value="GDP_FS_SDR_e"/>
    <property type="match status" value="1"/>
</dbReference>
<feature type="binding site" evidence="5">
    <location>
        <position position="137"/>
    </location>
    <ligand>
        <name>NADP(+)</name>
        <dbReference type="ChEBI" id="CHEBI:58349"/>
    </ligand>
</feature>
<keyword evidence="4 5" id="KW-0413">Isomerase</keyword>
<comment type="pathway">
    <text evidence="5">Nucleotide-sugar biosynthesis; GDP-L-fucose biosynthesis via de novo pathway; GDP-L-fucose from GDP-alpha-D-mannose: step 2/2.</text>
</comment>
<proteinExistence type="inferred from homology"/>
<keyword evidence="5" id="KW-0511">Multifunctional enzyme</keyword>
<dbReference type="EMBL" id="UGQB01000004">
    <property type="protein sequence ID" value="STZ07765.1"/>
    <property type="molecule type" value="Genomic_DNA"/>
</dbReference>
<dbReference type="UniPathway" id="UPA00128">
    <property type="reaction ID" value="UER00191"/>
</dbReference>
<name>A0A378QXV7_9GAMM</name>
<keyword evidence="3 5" id="KW-0560">Oxidoreductase</keyword>
<feature type="binding site" evidence="5">
    <location>
        <position position="207"/>
    </location>
    <ligand>
        <name>substrate</name>
    </ligand>
</feature>
<evidence type="ECO:0000259" key="6">
    <source>
        <dbReference type="Pfam" id="PF01370"/>
    </source>
</evidence>
<dbReference type="InterPro" id="IPR001509">
    <property type="entry name" value="Epimerase_deHydtase"/>
</dbReference>
<keyword evidence="8" id="KW-1185">Reference proteome</keyword>
<dbReference type="Gene3D" id="3.40.50.720">
    <property type="entry name" value="NAD(P)-binding Rossmann-like Domain"/>
    <property type="match status" value="1"/>
</dbReference>
<comment type="function">
    <text evidence="5">Catalyzes the two-step NADP-dependent conversion of GDP-4-dehydro-6-deoxy-D-mannose to GDP-fucose, involving an epimerase and a reductase reaction.</text>
</comment>
<dbReference type="SUPFAM" id="SSF51735">
    <property type="entry name" value="NAD(P)-binding Rossmann-fold domains"/>
    <property type="match status" value="1"/>
</dbReference>
<dbReference type="PANTHER" id="PTHR43238">
    <property type="entry name" value="GDP-L-FUCOSE SYNTHASE"/>
    <property type="match status" value="1"/>
</dbReference>
<feature type="site" description="Important for catalytic activity" evidence="5">
    <location>
        <position position="104"/>
    </location>
</feature>
<feature type="binding site" evidence="5">
    <location>
        <position position="185"/>
    </location>
    <ligand>
        <name>substrate</name>
    </ligand>
</feature>
<feature type="binding site" evidence="5">
    <location>
        <begin position="7"/>
        <end position="13"/>
    </location>
    <ligand>
        <name>NADP(+)</name>
        <dbReference type="ChEBI" id="CHEBI:58349"/>
    </ligand>
</feature>
<gene>
    <name evidence="5 7" type="primary">fcl</name>
    <name evidence="7" type="ORF">NCTC12877_00743</name>
</gene>
<dbReference type="GO" id="GO:0050577">
    <property type="term" value="F:GDP-L-fucose synthase activity"/>
    <property type="evidence" value="ECO:0007669"/>
    <property type="project" value="UniProtKB-UniRule"/>
</dbReference>
<dbReference type="PANTHER" id="PTHR43238:SF1">
    <property type="entry name" value="GDP-L-FUCOSE SYNTHASE"/>
    <property type="match status" value="1"/>
</dbReference>
<comment type="catalytic activity">
    <reaction evidence="5">
        <text>GDP-beta-L-fucose + NADP(+) = GDP-4-dehydro-alpha-D-rhamnose + NADPH + H(+)</text>
        <dbReference type="Rhea" id="RHEA:18885"/>
        <dbReference type="ChEBI" id="CHEBI:15378"/>
        <dbReference type="ChEBI" id="CHEBI:57273"/>
        <dbReference type="ChEBI" id="CHEBI:57783"/>
        <dbReference type="ChEBI" id="CHEBI:57964"/>
        <dbReference type="ChEBI" id="CHEBI:58349"/>
        <dbReference type="EC" id="1.1.1.271"/>
    </reaction>
</comment>
<feature type="binding site" evidence="5">
    <location>
        <begin position="161"/>
        <end position="164"/>
    </location>
    <ligand>
        <name>NADP(+)</name>
        <dbReference type="ChEBI" id="CHEBI:58349"/>
    </ligand>
</feature>
<evidence type="ECO:0000256" key="1">
    <source>
        <dbReference type="ARBA" id="ARBA00005959"/>
    </source>
</evidence>
<comment type="caution">
    <text evidence="5">Lacks conserved residue(s) required for the propagation of feature annotation.</text>
</comment>
<feature type="binding site" evidence="5">
    <location>
        <position position="200"/>
    </location>
    <ligand>
        <name>substrate</name>
    </ligand>
</feature>